<evidence type="ECO:0000313" key="10">
    <source>
        <dbReference type="RefSeq" id="XP_026283067.1"/>
    </source>
</evidence>
<keyword evidence="4 7" id="KW-0863">Zinc-finger</keyword>
<dbReference type="InterPro" id="IPR036236">
    <property type="entry name" value="Znf_C2H2_sf"/>
</dbReference>
<evidence type="ECO:0000256" key="3">
    <source>
        <dbReference type="ARBA" id="ARBA00022737"/>
    </source>
</evidence>
<evidence type="ECO:0000313" key="9">
    <source>
        <dbReference type="Proteomes" id="UP000504606"/>
    </source>
</evidence>
<evidence type="ECO:0000256" key="5">
    <source>
        <dbReference type="ARBA" id="ARBA00022833"/>
    </source>
</evidence>
<dbReference type="GeneID" id="113209641"/>
<protein>
    <submittedName>
        <fullName evidence="10">Zinc finger protein 560-like</fullName>
    </submittedName>
</protein>
<feature type="domain" description="C2H2-type" evidence="8">
    <location>
        <begin position="300"/>
        <end position="328"/>
    </location>
</feature>
<evidence type="ECO:0000256" key="2">
    <source>
        <dbReference type="ARBA" id="ARBA00022723"/>
    </source>
</evidence>
<dbReference type="OrthoDB" id="6601382at2759"/>
<sequence>MSTNAMMESETTSLSLMSSSSMMESNETTSEVIAASNKVTYKKFVDSDGKEVMTRTPALRFICCICKSTYKMKLPCIKHLLVEHEIVVKEVRGSVPFLTAKNRYDCPKCSKTYTKRNNLYRHIRKAHKGDGLQDLIKEDSEADMPIACPMCGKGFATFGGVNRHIRRYHTYDFDPELQSSSDMIPCKLCDMRFPTDPSLTKHMKGFHHALAVSRLNLDGYKEDVFECGVCSVQIKEPSELRDHLSQLHEKYDFPIEITSDTEDKEESNQVFNCDRCRTFFKTEQEWRSHMKEAHNACPDSSCRRCGSSFSTYHDLKCHLKDVHFFSIPEGTYNVAPMHRVGSDLGLSRNLWVAMEKIPKWLVKHGDGQLLVVVHKDA</sequence>
<dbReference type="PANTHER" id="PTHR24406">
    <property type="entry name" value="TRANSCRIPTIONAL REPRESSOR CTCFL-RELATED"/>
    <property type="match status" value="1"/>
</dbReference>
<dbReference type="SUPFAM" id="SSF57667">
    <property type="entry name" value="beta-beta-alpha zinc fingers"/>
    <property type="match status" value="2"/>
</dbReference>
<dbReference type="Proteomes" id="UP000504606">
    <property type="component" value="Unplaced"/>
</dbReference>
<dbReference type="Pfam" id="PF00096">
    <property type="entry name" value="zf-C2H2"/>
    <property type="match status" value="3"/>
</dbReference>
<name>A0A6J1SQ78_FRAOC</name>
<dbReference type="RefSeq" id="XP_026283067.1">
    <property type="nucleotide sequence ID" value="XM_026427282.2"/>
</dbReference>
<feature type="domain" description="C2H2-type" evidence="8">
    <location>
        <begin position="184"/>
        <end position="207"/>
    </location>
</feature>
<keyword evidence="9" id="KW-1185">Reference proteome</keyword>
<reference evidence="10" key="1">
    <citation type="submission" date="2025-08" db="UniProtKB">
        <authorList>
            <consortium name="RefSeq"/>
        </authorList>
    </citation>
    <scope>IDENTIFICATION</scope>
    <source>
        <tissue evidence="10">Whole organism</tissue>
    </source>
</reference>
<evidence type="ECO:0000256" key="7">
    <source>
        <dbReference type="PROSITE-ProRule" id="PRU00042"/>
    </source>
</evidence>
<dbReference type="InterPro" id="IPR013087">
    <property type="entry name" value="Znf_C2H2_type"/>
</dbReference>
<dbReference type="PROSITE" id="PS50157">
    <property type="entry name" value="ZINC_FINGER_C2H2_2"/>
    <property type="match status" value="4"/>
</dbReference>
<dbReference type="InterPro" id="IPR050888">
    <property type="entry name" value="ZnF_C2H2-type_TF"/>
</dbReference>
<dbReference type="PROSITE" id="PS00028">
    <property type="entry name" value="ZINC_FINGER_C2H2_1"/>
    <property type="match status" value="5"/>
</dbReference>
<proteinExistence type="predicted"/>
<feature type="domain" description="C2H2-type" evidence="8">
    <location>
        <begin position="104"/>
        <end position="132"/>
    </location>
</feature>
<feature type="domain" description="C2H2-type" evidence="8">
    <location>
        <begin position="146"/>
        <end position="174"/>
    </location>
</feature>
<comment type="subcellular location">
    <subcellularLocation>
        <location evidence="1">Nucleus</location>
    </subcellularLocation>
</comment>
<evidence type="ECO:0000256" key="4">
    <source>
        <dbReference type="ARBA" id="ARBA00022771"/>
    </source>
</evidence>
<evidence type="ECO:0000256" key="6">
    <source>
        <dbReference type="ARBA" id="ARBA00023242"/>
    </source>
</evidence>
<keyword evidence="6" id="KW-0539">Nucleus</keyword>
<keyword evidence="3" id="KW-0677">Repeat</keyword>
<dbReference type="Gene3D" id="3.30.160.60">
    <property type="entry name" value="Classic Zinc Finger"/>
    <property type="match status" value="3"/>
</dbReference>
<gene>
    <name evidence="10" type="primary">LOC113209641</name>
</gene>
<dbReference type="GO" id="GO:0005634">
    <property type="term" value="C:nucleus"/>
    <property type="evidence" value="ECO:0007669"/>
    <property type="project" value="UniProtKB-SubCell"/>
</dbReference>
<keyword evidence="2" id="KW-0479">Metal-binding</keyword>
<accession>A0A6J1SQ78</accession>
<dbReference type="GO" id="GO:0008270">
    <property type="term" value="F:zinc ion binding"/>
    <property type="evidence" value="ECO:0007669"/>
    <property type="project" value="UniProtKB-KW"/>
</dbReference>
<evidence type="ECO:0000259" key="8">
    <source>
        <dbReference type="PROSITE" id="PS50157"/>
    </source>
</evidence>
<keyword evidence="5" id="KW-0862">Zinc</keyword>
<organism evidence="9 10">
    <name type="scientific">Frankliniella occidentalis</name>
    <name type="common">Western flower thrips</name>
    <name type="synonym">Euthrips occidentalis</name>
    <dbReference type="NCBI Taxonomy" id="133901"/>
    <lineage>
        <taxon>Eukaryota</taxon>
        <taxon>Metazoa</taxon>
        <taxon>Ecdysozoa</taxon>
        <taxon>Arthropoda</taxon>
        <taxon>Hexapoda</taxon>
        <taxon>Insecta</taxon>
        <taxon>Pterygota</taxon>
        <taxon>Neoptera</taxon>
        <taxon>Paraneoptera</taxon>
        <taxon>Thysanoptera</taxon>
        <taxon>Terebrantia</taxon>
        <taxon>Thripoidea</taxon>
        <taxon>Thripidae</taxon>
        <taxon>Frankliniella</taxon>
    </lineage>
</organism>
<dbReference type="SMART" id="SM00355">
    <property type="entry name" value="ZnF_C2H2"/>
    <property type="match status" value="7"/>
</dbReference>
<dbReference type="AlphaFoldDB" id="A0A6J1SQ78"/>
<dbReference type="KEGG" id="foc:113209641"/>
<evidence type="ECO:0000256" key="1">
    <source>
        <dbReference type="ARBA" id="ARBA00004123"/>
    </source>
</evidence>